<keyword evidence="1" id="KW-0812">Transmembrane</keyword>
<accession>A0ABD2K7F1</accession>
<feature type="transmembrane region" description="Helical" evidence="1">
    <location>
        <begin position="126"/>
        <end position="147"/>
    </location>
</feature>
<feature type="transmembrane region" description="Helical" evidence="1">
    <location>
        <begin position="73"/>
        <end position="95"/>
    </location>
</feature>
<evidence type="ECO:0000256" key="1">
    <source>
        <dbReference type="SAM" id="Phobius"/>
    </source>
</evidence>
<keyword evidence="1" id="KW-0472">Membrane</keyword>
<feature type="transmembrane region" description="Helical" evidence="1">
    <location>
        <begin position="191"/>
        <end position="213"/>
    </location>
</feature>
<dbReference type="AlphaFoldDB" id="A0ABD2K7F1"/>
<dbReference type="EMBL" id="JBICBT010000819">
    <property type="protein sequence ID" value="KAL3098787.1"/>
    <property type="molecule type" value="Genomic_DNA"/>
</dbReference>
<organism evidence="2 3">
    <name type="scientific">Heterodera trifolii</name>
    <dbReference type="NCBI Taxonomy" id="157864"/>
    <lineage>
        <taxon>Eukaryota</taxon>
        <taxon>Metazoa</taxon>
        <taxon>Ecdysozoa</taxon>
        <taxon>Nematoda</taxon>
        <taxon>Chromadorea</taxon>
        <taxon>Rhabditida</taxon>
        <taxon>Tylenchina</taxon>
        <taxon>Tylenchomorpha</taxon>
        <taxon>Tylenchoidea</taxon>
        <taxon>Heteroderidae</taxon>
        <taxon>Heteroderinae</taxon>
        <taxon>Heterodera</taxon>
    </lineage>
</organism>
<keyword evidence="3" id="KW-1185">Reference proteome</keyword>
<proteinExistence type="predicted"/>
<keyword evidence="1" id="KW-1133">Transmembrane helix</keyword>
<feature type="transmembrane region" description="Helical" evidence="1">
    <location>
        <begin position="12"/>
        <end position="31"/>
    </location>
</feature>
<feature type="transmembrane region" description="Helical" evidence="1">
    <location>
        <begin position="253"/>
        <end position="277"/>
    </location>
</feature>
<feature type="transmembrane region" description="Helical" evidence="1">
    <location>
        <begin position="219"/>
        <end position="241"/>
    </location>
</feature>
<feature type="transmembrane region" description="Helical" evidence="1">
    <location>
        <begin position="37"/>
        <end position="61"/>
    </location>
</feature>
<evidence type="ECO:0000313" key="2">
    <source>
        <dbReference type="EMBL" id="KAL3098787.1"/>
    </source>
</evidence>
<dbReference type="Proteomes" id="UP001620626">
    <property type="component" value="Unassembled WGS sequence"/>
</dbReference>
<sequence length="348" mass="39014">MGCCDPKATPIVAVIGFMLDIALAIFFFVYLPKIVFVFILLVLPFLIIAFCYLMVVFGHIYRNCSLFLPFLAVKPLGLICGVLLCITSVPSIIFINKVKNKLEKYPPSSYKSSSLTILNDRELYEIISMIVMGLTTALHAWFYSIIFRAYVLVKEKSAPDNANSKGYGDVAADPICCCGPFRARIETGIPVVALIGFFFQLSAAAVAFFGYHLCSEYCFVHLSFALLFLASAIAYLVVIFAQRKRNPLLFLPYLIIMPIAKFASVILWILLFIGLILKFNKIPADEVDPIAGLLFFIVLPLLFLFSITLFHTWFYSIILRAYKKTKQQKSASFITNSSSRAEESRVGP</sequence>
<gene>
    <name evidence="2" type="ORF">niasHT_024541</name>
</gene>
<name>A0ABD2K7F1_9BILA</name>
<evidence type="ECO:0000313" key="3">
    <source>
        <dbReference type="Proteomes" id="UP001620626"/>
    </source>
</evidence>
<protein>
    <submittedName>
        <fullName evidence="2">Uncharacterized protein</fullName>
    </submittedName>
</protein>
<feature type="transmembrane region" description="Helical" evidence="1">
    <location>
        <begin position="289"/>
        <end position="319"/>
    </location>
</feature>
<comment type="caution">
    <text evidence="2">The sequence shown here is derived from an EMBL/GenBank/DDBJ whole genome shotgun (WGS) entry which is preliminary data.</text>
</comment>
<reference evidence="2 3" key="1">
    <citation type="submission" date="2024-10" db="EMBL/GenBank/DDBJ databases">
        <authorList>
            <person name="Kim D."/>
        </authorList>
    </citation>
    <scope>NUCLEOTIDE SEQUENCE [LARGE SCALE GENOMIC DNA]</scope>
    <source>
        <strain evidence="2">BH-2024</strain>
    </source>
</reference>